<evidence type="ECO:0000256" key="1">
    <source>
        <dbReference type="SAM" id="MobiDB-lite"/>
    </source>
</evidence>
<dbReference type="Gene3D" id="1.10.10.1200">
    <property type="entry name" value="MAGE homology domain, winged helix WH1 motif"/>
    <property type="match status" value="1"/>
</dbReference>
<gene>
    <name evidence="4" type="primary">LOC101658241</name>
</gene>
<feature type="domain" description="MAGE" evidence="2">
    <location>
        <begin position="88"/>
        <end position="287"/>
    </location>
</feature>
<dbReference type="Pfam" id="PF01454">
    <property type="entry name" value="MAGE"/>
    <property type="match status" value="1"/>
</dbReference>
<dbReference type="InterPro" id="IPR021072">
    <property type="entry name" value="MAGE_N"/>
</dbReference>
<dbReference type="PANTHER" id="PTHR11736">
    <property type="entry name" value="MELANOMA-ASSOCIATED ANTIGEN MAGE ANTIGEN"/>
    <property type="match status" value="1"/>
</dbReference>
<accession>A0ABM0ZU51</accession>
<dbReference type="RefSeq" id="XP_012864145.1">
    <property type="nucleotide sequence ID" value="XM_013008691.1"/>
</dbReference>
<protein>
    <submittedName>
        <fullName evidence="4">Melanoma-associated antigen B18-like</fullName>
    </submittedName>
</protein>
<dbReference type="InterPro" id="IPR037445">
    <property type="entry name" value="MAGE"/>
</dbReference>
<evidence type="ECO:0000259" key="2">
    <source>
        <dbReference type="PROSITE" id="PS50838"/>
    </source>
</evidence>
<evidence type="ECO:0000313" key="3">
    <source>
        <dbReference type="Proteomes" id="UP000694863"/>
    </source>
</evidence>
<keyword evidence="3" id="KW-1185">Reference proteome</keyword>
<feature type="compositionally biased region" description="Basic and acidic residues" evidence="1">
    <location>
        <begin position="12"/>
        <end position="26"/>
    </location>
</feature>
<dbReference type="PANTHER" id="PTHR11736:SF23">
    <property type="entry name" value="MELANOMA-ASSOCIATED ANTIGEN B18"/>
    <property type="match status" value="1"/>
</dbReference>
<reference evidence="4" key="1">
    <citation type="submission" date="2025-08" db="UniProtKB">
        <authorList>
            <consortium name="RefSeq"/>
        </authorList>
    </citation>
    <scope>IDENTIFICATION</scope>
</reference>
<dbReference type="SMART" id="SM01392">
    <property type="entry name" value="MAGE_N"/>
    <property type="match status" value="1"/>
</dbReference>
<sequence>MPRGRKSKRRARAWEKKRQAQDETKALEDVQATAANSPSLNLATAGTQDTLLSIQGASAASFTDSDAGTQGQLACSPQASSSLSKDPLTKKAVLLVKFLIEKYQMEEPVTKADMVNSVVKEYKNHFTEILKRASEHLELAFDVELKEVDPIRHCYAFIDKLDVSMNEMIPKENSLRQSGFLMLVLSVIFLKDSCASEEEVWEALNMIGVYADRKHCIYGDPKKVLTQDLVQLKYLECRQVPNSGAPRYEFLWGPRAYAETTRMKVLEFLGNVSDTTPNAFPPWWEEALSEDEEGM</sequence>
<dbReference type="InterPro" id="IPR002190">
    <property type="entry name" value="MHD_dom"/>
</dbReference>
<proteinExistence type="predicted"/>
<organism evidence="3 4">
    <name type="scientific">Echinops telfairi</name>
    <name type="common">Lesser hedgehog tenrec</name>
    <dbReference type="NCBI Taxonomy" id="9371"/>
    <lineage>
        <taxon>Eukaryota</taxon>
        <taxon>Metazoa</taxon>
        <taxon>Chordata</taxon>
        <taxon>Craniata</taxon>
        <taxon>Vertebrata</taxon>
        <taxon>Euteleostomi</taxon>
        <taxon>Mammalia</taxon>
        <taxon>Eutheria</taxon>
        <taxon>Afrotheria</taxon>
        <taxon>Tenrecidae</taxon>
        <taxon>Tenrecinae</taxon>
        <taxon>Echinops</taxon>
    </lineage>
</organism>
<dbReference type="Gene3D" id="1.10.10.1210">
    <property type="entry name" value="MAGE homology domain, winged helix WH2 motif"/>
    <property type="match status" value="1"/>
</dbReference>
<feature type="region of interest" description="Disordered" evidence="1">
    <location>
        <begin position="1"/>
        <end position="26"/>
    </location>
</feature>
<dbReference type="GeneID" id="101658241"/>
<dbReference type="SMART" id="SM01373">
    <property type="entry name" value="MAGE"/>
    <property type="match status" value="1"/>
</dbReference>
<dbReference type="InterPro" id="IPR041898">
    <property type="entry name" value="MAGE_WH1"/>
</dbReference>
<feature type="compositionally biased region" description="Basic residues" evidence="1">
    <location>
        <begin position="1"/>
        <end position="11"/>
    </location>
</feature>
<dbReference type="Proteomes" id="UP000694863">
    <property type="component" value="Unplaced"/>
</dbReference>
<name>A0ABM0ZU51_ECHTE</name>
<evidence type="ECO:0000313" key="4">
    <source>
        <dbReference type="RefSeq" id="XP_012864145.1"/>
    </source>
</evidence>
<dbReference type="PROSITE" id="PS50838">
    <property type="entry name" value="MAGE"/>
    <property type="match status" value="1"/>
</dbReference>
<dbReference type="InterPro" id="IPR041899">
    <property type="entry name" value="MAGE_WH2"/>
</dbReference>